<proteinExistence type="predicted"/>
<reference evidence="1" key="1">
    <citation type="journal article" date="2021" name="Environ. Microbiol.">
        <title>Gene family expansions and transcriptome signatures uncover fungal adaptations to wood decay.</title>
        <authorList>
            <person name="Hage H."/>
            <person name="Miyauchi S."/>
            <person name="Viragh M."/>
            <person name="Drula E."/>
            <person name="Min B."/>
            <person name="Chaduli D."/>
            <person name="Navarro D."/>
            <person name="Favel A."/>
            <person name="Norest M."/>
            <person name="Lesage-Meessen L."/>
            <person name="Balint B."/>
            <person name="Merenyi Z."/>
            <person name="de Eugenio L."/>
            <person name="Morin E."/>
            <person name="Martinez A.T."/>
            <person name="Baldrian P."/>
            <person name="Stursova M."/>
            <person name="Martinez M.J."/>
            <person name="Novotny C."/>
            <person name="Magnuson J.K."/>
            <person name="Spatafora J.W."/>
            <person name="Maurice S."/>
            <person name="Pangilinan J."/>
            <person name="Andreopoulos W."/>
            <person name="LaButti K."/>
            <person name="Hundley H."/>
            <person name="Na H."/>
            <person name="Kuo A."/>
            <person name="Barry K."/>
            <person name="Lipzen A."/>
            <person name="Henrissat B."/>
            <person name="Riley R."/>
            <person name="Ahrendt S."/>
            <person name="Nagy L.G."/>
            <person name="Grigoriev I.V."/>
            <person name="Martin F."/>
            <person name="Rosso M.N."/>
        </authorList>
    </citation>
    <scope>NUCLEOTIDE SEQUENCE</scope>
    <source>
        <strain evidence="1">CBS 384.51</strain>
    </source>
</reference>
<dbReference type="EMBL" id="MU274973">
    <property type="protein sequence ID" value="KAI0083320.1"/>
    <property type="molecule type" value="Genomic_DNA"/>
</dbReference>
<protein>
    <submittedName>
        <fullName evidence="1">CHAT domain-containing protein</fullName>
    </submittedName>
</protein>
<evidence type="ECO:0000313" key="1">
    <source>
        <dbReference type="EMBL" id="KAI0083320.1"/>
    </source>
</evidence>
<keyword evidence="2" id="KW-1185">Reference proteome</keyword>
<name>A0ACB8TMT0_9APHY</name>
<accession>A0ACB8TMT0</accession>
<sequence>MAAYAPPAIMSTSDGAEPHPPASAENSRATSSTPNFSNLPLHTEMRIVAERAYKQYEARGDLDALEASIQCLRLAMGATEDDHPEKVAIINNLGVALNTRFKCVGERQDLEEVISLEQLANALTPHDSPDRPSRLSNLAASIFSRFQREGRAEDLEEAIRLWTHAVELIPDGHVHKPRLLNNLGSSHGTRFEQLGNLADLESAIALHARAVELTPDGHPHKPSRLNNSGNSHQTRFEQLGKLEDLESAIALHARAVDLTPAGHPEKPSRLSNSGNSHQIRFEQLGELEDLESAIALHARAVDLTPDGHPDKPSLFNSLGSSHQTRFRQLGKLEDLESAIALHARAVELTPNGHPDKPSRLSNSGNSHQIRFEQLGKLEDLESAISLHAHAVDLTPDGHPDKPSRLNNSGSSLKTRFERLGLIEDLESTIKLFTRAAELTPDDHPSKPGWLNNLASSLARRYERTRDLKDLETAIAHQSRAVDLTPDSHREKPSRLNNLGTKLQMKFEQLGSLDDLGHAIMHLTNAVSLAPEGHPNKPGWLHNLSNSLQVRFNEAGNVPDLEEAFRCSTCSVDLLPKNHAARAPMLRLLGGLFVTRLRSPFAQADDATRAIEVFLEAMQHPNSHPLERFQACRQYTVLLSEFPDLFTTPPRITLLDAYKYALGLIPQCIWMGNNVRGRYTSKELPVIGAVVNDGVTAAISAGEYGLALEWLETGRAVVWSQVLQLRTPLDDLRQLHPQLGDDLYHVSQVLQHAATSPYSSLPSSTESRKTQPSLEDQAQSSHTYALEYEKLITQIRELDGFEDFLLPKTLSQLTDACVSGPVVVINVHESRSDALILHGAGNVVHVPLPDLSLFRATDVQNELWDLLRAKRFLNRSRCEMPHRDEHGEDRGGRVTAMDPPDMMRKILADLWNWMVKPIVDVVCTLVPPSTTLPHITWCPTGPLAFLPLHAAGIYPKHESTNTHSQTIMDVAVSSYTPTLEALLKPRTKVTAGDTEYPKALVVSQPATPNCDPIPNTRTEAENIISLIGQSTHLDDTGGTVQAVLEGMAMHDWVHLACHGVQNRADPMNSAFALHDGRLTLSMLMSHHLPNADLAVLSACQTATGDEKLSEEAVHLAAGMLNAGYKSVIGTMWSISDYIAPEVMRVFYTVMAEQVEAGGELQPAYALHEAMKALRSKPGGMNDFMRWVPFVHFGL</sequence>
<evidence type="ECO:0000313" key="2">
    <source>
        <dbReference type="Proteomes" id="UP001055072"/>
    </source>
</evidence>
<comment type="caution">
    <text evidence="1">The sequence shown here is derived from an EMBL/GenBank/DDBJ whole genome shotgun (WGS) entry which is preliminary data.</text>
</comment>
<organism evidence="1 2">
    <name type="scientific">Irpex rosettiformis</name>
    <dbReference type="NCBI Taxonomy" id="378272"/>
    <lineage>
        <taxon>Eukaryota</taxon>
        <taxon>Fungi</taxon>
        <taxon>Dikarya</taxon>
        <taxon>Basidiomycota</taxon>
        <taxon>Agaricomycotina</taxon>
        <taxon>Agaricomycetes</taxon>
        <taxon>Polyporales</taxon>
        <taxon>Irpicaceae</taxon>
        <taxon>Irpex</taxon>
    </lineage>
</organism>
<gene>
    <name evidence="1" type="ORF">BDY19DRAFT_707753</name>
</gene>
<dbReference type="Proteomes" id="UP001055072">
    <property type="component" value="Unassembled WGS sequence"/>
</dbReference>